<dbReference type="AlphaFoldDB" id="A0A2X1K2V8"/>
<evidence type="ECO:0000313" key="1">
    <source>
        <dbReference type="EMBL" id="SPW53690.1"/>
    </source>
</evidence>
<reference evidence="1 2" key="1">
    <citation type="submission" date="2018-06" db="EMBL/GenBank/DDBJ databases">
        <authorList>
            <consortium name="Pathogen Informatics"/>
            <person name="Doyle S."/>
        </authorList>
    </citation>
    <scope>NUCLEOTIDE SEQUENCE [LARGE SCALE GENOMIC DNA]</scope>
    <source>
        <strain evidence="1 2">NCTC11126</strain>
    </source>
</reference>
<sequence>MHRISFVLSKFSPQLEQIDFKIDYHVSELARRFGVEYDKDFE</sequence>
<accession>A0A2X1K2V8</accession>
<gene>
    <name evidence="1" type="ORF">NCTC11126_04306</name>
</gene>
<organism evidence="1 2">
    <name type="scientific">Escherichia coli</name>
    <dbReference type="NCBI Taxonomy" id="562"/>
    <lineage>
        <taxon>Bacteria</taxon>
        <taxon>Pseudomonadati</taxon>
        <taxon>Pseudomonadota</taxon>
        <taxon>Gammaproteobacteria</taxon>
        <taxon>Enterobacterales</taxon>
        <taxon>Enterobacteriaceae</taxon>
        <taxon>Escherichia</taxon>
    </lineage>
</organism>
<proteinExistence type="predicted"/>
<protein>
    <submittedName>
        <fullName evidence="1">Uncharacterized protein</fullName>
    </submittedName>
</protein>
<evidence type="ECO:0000313" key="2">
    <source>
        <dbReference type="Proteomes" id="UP000250561"/>
    </source>
</evidence>
<name>A0A2X1K2V8_ECOLX</name>
<dbReference type="EMBL" id="UARS01000008">
    <property type="protein sequence ID" value="SPW53690.1"/>
    <property type="molecule type" value="Genomic_DNA"/>
</dbReference>
<dbReference type="Proteomes" id="UP000250561">
    <property type="component" value="Unassembled WGS sequence"/>
</dbReference>